<evidence type="ECO:0000313" key="2">
    <source>
        <dbReference type="Proteomes" id="UP000051922"/>
    </source>
</evidence>
<dbReference type="STRING" id="1423783.FC50_GL000307"/>
<gene>
    <name evidence="1" type="ORF">FC50_GL000307</name>
</gene>
<reference evidence="1 2" key="1">
    <citation type="journal article" date="2015" name="Genome Announc.">
        <title>Expanding the biotechnology potential of lactobacilli through comparative genomics of 213 strains and associated genera.</title>
        <authorList>
            <person name="Sun Z."/>
            <person name="Harris H.M."/>
            <person name="McCann A."/>
            <person name="Guo C."/>
            <person name="Argimon S."/>
            <person name="Zhang W."/>
            <person name="Yang X."/>
            <person name="Jeffery I.B."/>
            <person name="Cooney J.C."/>
            <person name="Kagawa T.F."/>
            <person name="Liu W."/>
            <person name="Song Y."/>
            <person name="Salvetti E."/>
            <person name="Wrobel A."/>
            <person name="Rasinkangas P."/>
            <person name="Parkhill J."/>
            <person name="Rea M.C."/>
            <person name="O'Sullivan O."/>
            <person name="Ritari J."/>
            <person name="Douillard F.P."/>
            <person name="Paul Ross R."/>
            <person name="Yang R."/>
            <person name="Briner A.E."/>
            <person name="Felis G.E."/>
            <person name="de Vos W.M."/>
            <person name="Barrangou R."/>
            <person name="Klaenhammer T.R."/>
            <person name="Caufield P.W."/>
            <person name="Cui Y."/>
            <person name="Zhang H."/>
            <person name="O'Toole P.W."/>
        </authorList>
    </citation>
    <scope>NUCLEOTIDE SEQUENCE [LARGE SCALE GENOMIC DNA]</scope>
    <source>
        <strain evidence="1 2">DSM 15945</strain>
    </source>
</reference>
<evidence type="ECO:0000313" key="1">
    <source>
        <dbReference type="EMBL" id="KRL88113.1"/>
    </source>
</evidence>
<sequence>MQTKLISSGFGGNPEAAFIKAQGAVARRVAGFAGYFVQRCAHGNATKPFLFYSCISMVNDI</sequence>
<organism evidence="1 2">
    <name type="scientific">Lacticaseibacillus pantheris DSM 15945 = JCM 12539 = NBRC 106106</name>
    <dbReference type="NCBI Taxonomy" id="1423783"/>
    <lineage>
        <taxon>Bacteria</taxon>
        <taxon>Bacillati</taxon>
        <taxon>Bacillota</taxon>
        <taxon>Bacilli</taxon>
        <taxon>Lactobacillales</taxon>
        <taxon>Lactobacillaceae</taxon>
        <taxon>Lacticaseibacillus</taxon>
    </lineage>
</organism>
<dbReference type="EMBL" id="AZFJ01000007">
    <property type="protein sequence ID" value="KRL88113.1"/>
    <property type="molecule type" value="Genomic_DNA"/>
</dbReference>
<proteinExistence type="predicted"/>
<name>A0A0R1U4D7_9LACO</name>
<protein>
    <submittedName>
        <fullName evidence="1">Uncharacterized protein</fullName>
    </submittedName>
</protein>
<dbReference type="AlphaFoldDB" id="A0A0R1U4D7"/>
<dbReference type="Proteomes" id="UP000051922">
    <property type="component" value="Unassembled WGS sequence"/>
</dbReference>
<dbReference type="PATRIC" id="fig|1423783.4.peg.318"/>
<comment type="caution">
    <text evidence="1">The sequence shown here is derived from an EMBL/GenBank/DDBJ whole genome shotgun (WGS) entry which is preliminary data.</text>
</comment>
<keyword evidence="2" id="KW-1185">Reference proteome</keyword>
<accession>A0A0R1U4D7</accession>